<name>A0AA37RSS6_9GAMM</name>
<dbReference type="AlphaFoldDB" id="A0AA37RSS6"/>
<protein>
    <submittedName>
        <fullName evidence="2">Uncharacterized protein</fullName>
    </submittedName>
</protein>
<dbReference type="Proteomes" id="UP001161422">
    <property type="component" value="Unassembled WGS sequence"/>
</dbReference>
<organism evidence="2 3">
    <name type="scientific">Paraferrimonas sedimenticola</name>
    <dbReference type="NCBI Taxonomy" id="375674"/>
    <lineage>
        <taxon>Bacteria</taxon>
        <taxon>Pseudomonadati</taxon>
        <taxon>Pseudomonadota</taxon>
        <taxon>Gammaproteobacteria</taxon>
        <taxon>Alteromonadales</taxon>
        <taxon>Ferrimonadaceae</taxon>
        <taxon>Paraferrimonas</taxon>
    </lineage>
</organism>
<dbReference type="EMBL" id="BSNC01000001">
    <property type="protein sequence ID" value="GLP94701.1"/>
    <property type="molecule type" value="Genomic_DNA"/>
</dbReference>
<keyword evidence="3" id="KW-1185">Reference proteome</keyword>
<reference evidence="2" key="2">
    <citation type="submission" date="2023-01" db="EMBL/GenBank/DDBJ databases">
        <title>Draft genome sequence of Paraferrimonas sedimenticola strain NBRC 101628.</title>
        <authorList>
            <person name="Sun Q."/>
            <person name="Mori K."/>
        </authorList>
    </citation>
    <scope>NUCLEOTIDE SEQUENCE</scope>
    <source>
        <strain evidence="2">NBRC 101628</strain>
    </source>
</reference>
<keyword evidence="1" id="KW-0812">Transmembrane</keyword>
<evidence type="ECO:0000256" key="1">
    <source>
        <dbReference type="SAM" id="Phobius"/>
    </source>
</evidence>
<evidence type="ECO:0000313" key="3">
    <source>
        <dbReference type="Proteomes" id="UP001161422"/>
    </source>
</evidence>
<comment type="caution">
    <text evidence="2">The sequence shown here is derived from an EMBL/GenBank/DDBJ whole genome shotgun (WGS) entry which is preliminary data.</text>
</comment>
<gene>
    <name evidence="2" type="ORF">GCM10007895_00070</name>
</gene>
<feature type="transmembrane region" description="Helical" evidence="1">
    <location>
        <begin position="12"/>
        <end position="31"/>
    </location>
</feature>
<accession>A0AA37RSS6</accession>
<proteinExistence type="predicted"/>
<dbReference type="RefSeq" id="WP_095506074.1">
    <property type="nucleotide sequence ID" value="NZ_BSNC01000001.1"/>
</dbReference>
<keyword evidence="1" id="KW-0472">Membrane</keyword>
<evidence type="ECO:0000313" key="2">
    <source>
        <dbReference type="EMBL" id="GLP94701.1"/>
    </source>
</evidence>
<sequence length="100" mass="11570">MKWPDDIKPWLPTLVAYILLNFIFDALVTYFDSKPGELVFALWNLGVALSFEPYRRARARAGGKECWKEIMAYFIFYGPTHLIAAAGHQLTQLAKWLGYR</sequence>
<reference evidence="2" key="1">
    <citation type="journal article" date="2014" name="Int. J. Syst. Evol. Microbiol.">
        <title>Complete genome sequence of Corynebacterium casei LMG S-19264T (=DSM 44701T), isolated from a smear-ripened cheese.</title>
        <authorList>
            <consortium name="US DOE Joint Genome Institute (JGI-PGF)"/>
            <person name="Walter F."/>
            <person name="Albersmeier A."/>
            <person name="Kalinowski J."/>
            <person name="Ruckert C."/>
        </authorList>
    </citation>
    <scope>NUCLEOTIDE SEQUENCE</scope>
    <source>
        <strain evidence="2">NBRC 101628</strain>
    </source>
</reference>
<keyword evidence="1" id="KW-1133">Transmembrane helix</keyword>